<dbReference type="InterPro" id="IPR036676">
    <property type="entry name" value="PurM-like_C_sf"/>
</dbReference>
<dbReference type="InterPro" id="IPR016188">
    <property type="entry name" value="PurM-like_N"/>
</dbReference>
<dbReference type="SUPFAM" id="SSF56042">
    <property type="entry name" value="PurM C-terminal domain-like"/>
    <property type="match status" value="1"/>
</dbReference>
<gene>
    <name evidence="4" type="ORF">GCM10025751_37580</name>
</gene>
<name>A0AAV3ULE0_9EURY</name>
<dbReference type="PIRSF" id="PIRSF005644">
    <property type="entry name" value="Hdrgns_mtr_HypE"/>
    <property type="match status" value="1"/>
</dbReference>
<proteinExistence type="inferred from homology"/>
<protein>
    <submittedName>
        <fullName evidence="4">AIR synthase-related protein</fullName>
    </submittedName>
</protein>
<dbReference type="AlphaFoldDB" id="A0AAV3ULE0"/>
<dbReference type="Gene3D" id="3.30.1330.10">
    <property type="entry name" value="PurM-like, N-terminal domain"/>
    <property type="match status" value="1"/>
</dbReference>
<dbReference type="GeneID" id="68614377"/>
<dbReference type="EMBL" id="BAABKX010000015">
    <property type="protein sequence ID" value="GAA5056602.1"/>
    <property type="molecule type" value="Genomic_DNA"/>
</dbReference>
<evidence type="ECO:0000259" key="2">
    <source>
        <dbReference type="Pfam" id="PF00586"/>
    </source>
</evidence>
<dbReference type="RefSeq" id="WP_227776906.1">
    <property type="nucleotide sequence ID" value="NZ_BAABKX010000015.1"/>
</dbReference>
<dbReference type="PANTHER" id="PTHR30303:SF4">
    <property type="entry name" value="HYDROGENASE EXPRESSION_FORMATION PROTEIN HYPE"/>
    <property type="match status" value="1"/>
</dbReference>
<dbReference type="PANTHER" id="PTHR30303">
    <property type="entry name" value="HYDROGENASE ISOENZYMES FORMATION PROTEIN HYPE"/>
    <property type="match status" value="1"/>
</dbReference>
<dbReference type="InterPro" id="IPR011854">
    <property type="entry name" value="HypE"/>
</dbReference>
<dbReference type="Pfam" id="PF02769">
    <property type="entry name" value="AIRS_C"/>
    <property type="match status" value="1"/>
</dbReference>
<accession>A0AAV3ULE0</accession>
<evidence type="ECO:0000259" key="3">
    <source>
        <dbReference type="Pfam" id="PF02769"/>
    </source>
</evidence>
<dbReference type="GO" id="GO:0051604">
    <property type="term" value="P:protein maturation"/>
    <property type="evidence" value="ECO:0007669"/>
    <property type="project" value="TreeGrafter"/>
</dbReference>
<comment type="similarity">
    <text evidence="1">Belongs to the HypE family.</text>
</comment>
<feature type="domain" description="PurM-like C-terminal" evidence="3">
    <location>
        <begin position="157"/>
        <end position="312"/>
    </location>
</feature>
<dbReference type="Proteomes" id="UP001501729">
    <property type="component" value="Unassembled WGS sequence"/>
</dbReference>
<organism evidence="4 5">
    <name type="scientific">Haladaptatus pallidirubidus</name>
    <dbReference type="NCBI Taxonomy" id="1008152"/>
    <lineage>
        <taxon>Archaea</taxon>
        <taxon>Methanobacteriati</taxon>
        <taxon>Methanobacteriota</taxon>
        <taxon>Stenosarchaea group</taxon>
        <taxon>Halobacteria</taxon>
        <taxon>Halobacteriales</taxon>
        <taxon>Haladaptataceae</taxon>
        <taxon>Haladaptatus</taxon>
    </lineage>
</organism>
<keyword evidence="5" id="KW-1185">Reference proteome</keyword>
<evidence type="ECO:0000313" key="4">
    <source>
        <dbReference type="EMBL" id="GAA5056602.1"/>
    </source>
</evidence>
<dbReference type="SUPFAM" id="SSF55326">
    <property type="entry name" value="PurM N-terminal domain-like"/>
    <property type="match status" value="1"/>
</dbReference>
<evidence type="ECO:0000256" key="1">
    <source>
        <dbReference type="ARBA" id="ARBA00006243"/>
    </source>
</evidence>
<dbReference type="InterPro" id="IPR036921">
    <property type="entry name" value="PurM-like_N_sf"/>
</dbReference>
<dbReference type="Gene3D" id="3.90.650.10">
    <property type="entry name" value="PurM-like C-terminal domain"/>
    <property type="match status" value="1"/>
</dbReference>
<comment type="caution">
    <text evidence="4">The sequence shown here is derived from an EMBL/GenBank/DDBJ whole genome shotgun (WGS) entry which is preliminary data.</text>
</comment>
<dbReference type="InterPro" id="IPR010918">
    <property type="entry name" value="PurM-like_C_dom"/>
</dbReference>
<dbReference type="Pfam" id="PF00586">
    <property type="entry name" value="AIRS"/>
    <property type="match status" value="1"/>
</dbReference>
<reference evidence="4 5" key="1">
    <citation type="journal article" date="2019" name="Int. J. Syst. Evol. Microbiol.">
        <title>The Global Catalogue of Microorganisms (GCM) 10K type strain sequencing project: providing services to taxonomists for standard genome sequencing and annotation.</title>
        <authorList>
            <consortium name="The Broad Institute Genomics Platform"/>
            <consortium name="The Broad Institute Genome Sequencing Center for Infectious Disease"/>
            <person name="Wu L."/>
            <person name="Ma J."/>
        </authorList>
    </citation>
    <scope>NUCLEOTIDE SEQUENCE [LARGE SCALE GENOMIC DNA]</scope>
    <source>
        <strain evidence="4 5">JCM 17504</strain>
    </source>
</reference>
<dbReference type="CDD" id="cd06061">
    <property type="entry name" value="PurM-like1"/>
    <property type="match status" value="1"/>
</dbReference>
<feature type="domain" description="PurM-like N-terminal" evidence="2">
    <location>
        <begin position="36"/>
        <end position="137"/>
    </location>
</feature>
<sequence length="336" mass="36426">MTDLGKIDRDFFDEHVYPYLGAERDDELLGPKHGVDFGVIDVGERVVALATDPLSILPELGFERAAWFAFHVVVSDVAVSGLSPTHLAVDFNLPPEITDEEFATVWRTFDREAKKLEVSVVTGHTARYSGCRYPWVGGATTLAVGEKETLVRPDGAEPGDSVLVTKGPGVETAGFLVTLFEDHIDLPRETIEDAKERYYDMSPVEDALVAANAGNVTAMHDATECGIHGALVEMARAANVRFDVTHDDVPILPGVLEACEFFEINPWESTTEGTLVLTASPESIDDVLSALSDAGIPAAEMGTVCEGDGVYVDGSRIEHPDVDPSWQVFAEYADRD</sequence>
<evidence type="ECO:0000313" key="5">
    <source>
        <dbReference type="Proteomes" id="UP001501729"/>
    </source>
</evidence>